<name>A0A9D4GSK0_DREPO</name>
<organism evidence="1 2">
    <name type="scientific">Dreissena polymorpha</name>
    <name type="common">Zebra mussel</name>
    <name type="synonym">Mytilus polymorpha</name>
    <dbReference type="NCBI Taxonomy" id="45954"/>
    <lineage>
        <taxon>Eukaryota</taxon>
        <taxon>Metazoa</taxon>
        <taxon>Spiralia</taxon>
        <taxon>Lophotrochozoa</taxon>
        <taxon>Mollusca</taxon>
        <taxon>Bivalvia</taxon>
        <taxon>Autobranchia</taxon>
        <taxon>Heteroconchia</taxon>
        <taxon>Euheterodonta</taxon>
        <taxon>Imparidentia</taxon>
        <taxon>Neoheterodontei</taxon>
        <taxon>Myida</taxon>
        <taxon>Dreissenoidea</taxon>
        <taxon>Dreissenidae</taxon>
        <taxon>Dreissena</taxon>
    </lineage>
</organism>
<dbReference type="Gene3D" id="1.10.443.10">
    <property type="entry name" value="Intergrase catalytic core"/>
    <property type="match status" value="1"/>
</dbReference>
<comment type="caution">
    <text evidence="1">The sequence shown here is derived from an EMBL/GenBank/DDBJ whole genome shotgun (WGS) entry which is preliminary data.</text>
</comment>
<proteinExistence type="predicted"/>
<dbReference type="EMBL" id="JAIWYP010000005">
    <property type="protein sequence ID" value="KAH3819197.1"/>
    <property type="molecule type" value="Genomic_DNA"/>
</dbReference>
<dbReference type="AlphaFoldDB" id="A0A9D4GSK0"/>
<dbReference type="GO" id="GO:0015074">
    <property type="term" value="P:DNA integration"/>
    <property type="evidence" value="ECO:0007669"/>
    <property type="project" value="InterPro"/>
</dbReference>
<sequence length="50" mass="5485">MNVVKPHVADVTVYCLHSLRAGGVSAAANNGDEDRMFKRHGRWTSESAKD</sequence>
<dbReference type="Proteomes" id="UP000828390">
    <property type="component" value="Unassembled WGS sequence"/>
</dbReference>
<dbReference type="InterPro" id="IPR013762">
    <property type="entry name" value="Integrase-like_cat_sf"/>
</dbReference>
<evidence type="ECO:0000313" key="2">
    <source>
        <dbReference type="Proteomes" id="UP000828390"/>
    </source>
</evidence>
<dbReference type="GO" id="GO:0003677">
    <property type="term" value="F:DNA binding"/>
    <property type="evidence" value="ECO:0007669"/>
    <property type="project" value="InterPro"/>
</dbReference>
<reference evidence="1" key="1">
    <citation type="journal article" date="2019" name="bioRxiv">
        <title>The Genome of the Zebra Mussel, Dreissena polymorpha: A Resource for Invasive Species Research.</title>
        <authorList>
            <person name="McCartney M.A."/>
            <person name="Auch B."/>
            <person name="Kono T."/>
            <person name="Mallez S."/>
            <person name="Zhang Y."/>
            <person name="Obille A."/>
            <person name="Becker A."/>
            <person name="Abrahante J.E."/>
            <person name="Garbe J."/>
            <person name="Badalamenti J.P."/>
            <person name="Herman A."/>
            <person name="Mangelson H."/>
            <person name="Liachko I."/>
            <person name="Sullivan S."/>
            <person name="Sone E.D."/>
            <person name="Koren S."/>
            <person name="Silverstein K.A.T."/>
            <person name="Beckman K.B."/>
            <person name="Gohl D.M."/>
        </authorList>
    </citation>
    <scope>NUCLEOTIDE SEQUENCE</scope>
    <source>
        <strain evidence="1">Duluth1</strain>
        <tissue evidence="1">Whole animal</tissue>
    </source>
</reference>
<evidence type="ECO:0000313" key="1">
    <source>
        <dbReference type="EMBL" id="KAH3819197.1"/>
    </source>
</evidence>
<dbReference type="GO" id="GO:0006310">
    <property type="term" value="P:DNA recombination"/>
    <property type="evidence" value="ECO:0007669"/>
    <property type="project" value="InterPro"/>
</dbReference>
<keyword evidence="2" id="KW-1185">Reference proteome</keyword>
<protein>
    <submittedName>
        <fullName evidence="1">Uncharacterized protein</fullName>
    </submittedName>
</protein>
<reference evidence="1" key="2">
    <citation type="submission" date="2020-11" db="EMBL/GenBank/DDBJ databases">
        <authorList>
            <person name="McCartney M.A."/>
            <person name="Auch B."/>
            <person name="Kono T."/>
            <person name="Mallez S."/>
            <person name="Becker A."/>
            <person name="Gohl D.M."/>
            <person name="Silverstein K.A.T."/>
            <person name="Koren S."/>
            <person name="Bechman K.B."/>
            <person name="Herman A."/>
            <person name="Abrahante J.E."/>
            <person name="Garbe J."/>
        </authorList>
    </citation>
    <scope>NUCLEOTIDE SEQUENCE</scope>
    <source>
        <strain evidence="1">Duluth1</strain>
        <tissue evidence="1">Whole animal</tissue>
    </source>
</reference>
<accession>A0A9D4GSK0</accession>
<gene>
    <name evidence="1" type="ORF">DPMN_120930</name>
</gene>